<gene>
    <name evidence="1" type="ORF">CcrBL10_gp062</name>
</gene>
<reference evidence="1 2" key="1">
    <citation type="submission" date="2018-07" db="EMBL/GenBank/DDBJ databases">
        <title>Giant CbK-like Caulobacter bacteriophages have genetically divergent genomes.</title>
        <authorList>
            <person name="Wilson K.M."/>
            <person name="Ely B."/>
        </authorList>
    </citation>
    <scope>NUCLEOTIDE SEQUENCE [LARGE SCALE GENOMIC DNA]</scope>
</reference>
<name>A0A385E955_9CAUD</name>
<evidence type="ECO:0000313" key="2">
    <source>
        <dbReference type="Proteomes" id="UP000258997"/>
    </source>
</evidence>
<dbReference type="InterPro" id="IPR036397">
    <property type="entry name" value="RNaseH_sf"/>
</dbReference>
<organism evidence="1 2">
    <name type="scientific">Caulobacter phage CcrBL10</name>
    <dbReference type="NCBI Taxonomy" id="2283269"/>
    <lineage>
        <taxon>Viruses</taxon>
        <taxon>Duplodnaviria</taxon>
        <taxon>Heunggongvirae</taxon>
        <taxon>Uroviricota</taxon>
        <taxon>Caudoviricetes</taxon>
        <taxon>Jeanschmidtviridae</taxon>
        <taxon>Poindextervirus</taxon>
        <taxon>Poindextervirus BL10</taxon>
    </lineage>
</organism>
<evidence type="ECO:0000313" key="1">
    <source>
        <dbReference type="EMBL" id="AXQ68266.1"/>
    </source>
</evidence>
<protein>
    <submittedName>
        <fullName evidence="1">Uncharacterized protein</fullName>
    </submittedName>
</protein>
<sequence>MRYFLDTEFNAFGGDLISLALVREDGAYIYLIYPRLDEYDPWVAENVLPKLRPTGIACTEVDQAQGAVHIAEFLKGDPSPMIVTDWPDDIRYFCAAIITGPGQMAPIPGLAFQMIRIDAYPTKLAGATEMQHNALWDARALRYLLLS</sequence>
<proteinExistence type="predicted"/>
<dbReference type="Proteomes" id="UP000258997">
    <property type="component" value="Segment"/>
</dbReference>
<dbReference type="EMBL" id="MH588544">
    <property type="protein sequence ID" value="AXQ68266.1"/>
    <property type="molecule type" value="Genomic_DNA"/>
</dbReference>
<dbReference type="GO" id="GO:0003676">
    <property type="term" value="F:nucleic acid binding"/>
    <property type="evidence" value="ECO:0007669"/>
    <property type="project" value="InterPro"/>
</dbReference>
<accession>A0A385E955</accession>
<keyword evidence="2" id="KW-1185">Reference proteome</keyword>
<dbReference type="Gene3D" id="3.30.420.10">
    <property type="entry name" value="Ribonuclease H-like superfamily/Ribonuclease H"/>
    <property type="match status" value="1"/>
</dbReference>